<keyword evidence="1" id="KW-0812">Transmembrane</keyword>
<proteinExistence type="predicted"/>
<dbReference type="Proteomes" id="UP000018888">
    <property type="component" value="Unassembled WGS sequence"/>
</dbReference>
<feature type="transmembrane region" description="Helical" evidence="1">
    <location>
        <begin position="46"/>
        <end position="67"/>
    </location>
</feature>
<keyword evidence="1" id="KW-1133">Transmembrane helix</keyword>
<feature type="transmembrane region" description="Helical" evidence="1">
    <location>
        <begin position="12"/>
        <end position="34"/>
    </location>
</feature>
<dbReference type="EMBL" id="AUPC02000019">
    <property type="protein sequence ID" value="POG80179.1"/>
    <property type="molecule type" value="Genomic_DNA"/>
</dbReference>
<organism evidence="2 3">
    <name type="scientific">Rhizophagus irregularis (strain DAOM 181602 / DAOM 197198 / MUCL 43194)</name>
    <name type="common">Arbuscular mycorrhizal fungus</name>
    <name type="synonym">Glomus intraradices</name>
    <dbReference type="NCBI Taxonomy" id="747089"/>
    <lineage>
        <taxon>Eukaryota</taxon>
        <taxon>Fungi</taxon>
        <taxon>Fungi incertae sedis</taxon>
        <taxon>Mucoromycota</taxon>
        <taxon>Glomeromycotina</taxon>
        <taxon>Glomeromycetes</taxon>
        <taxon>Glomerales</taxon>
        <taxon>Glomeraceae</taxon>
        <taxon>Rhizophagus</taxon>
    </lineage>
</organism>
<keyword evidence="1" id="KW-0472">Membrane</keyword>
<reference evidence="2 3" key="2">
    <citation type="journal article" date="2018" name="New Phytol.">
        <title>High intraspecific genome diversity in the model arbuscular mycorrhizal symbiont Rhizophagus irregularis.</title>
        <authorList>
            <person name="Chen E.C.H."/>
            <person name="Morin E."/>
            <person name="Beaudet D."/>
            <person name="Noel J."/>
            <person name="Yildirir G."/>
            <person name="Ndikumana S."/>
            <person name="Charron P."/>
            <person name="St-Onge C."/>
            <person name="Giorgi J."/>
            <person name="Kruger M."/>
            <person name="Marton T."/>
            <person name="Ropars J."/>
            <person name="Grigoriev I.V."/>
            <person name="Hainaut M."/>
            <person name="Henrissat B."/>
            <person name="Roux C."/>
            <person name="Martin F."/>
            <person name="Corradi N."/>
        </authorList>
    </citation>
    <scope>NUCLEOTIDE SEQUENCE [LARGE SCALE GENOMIC DNA]</scope>
    <source>
        <strain evidence="2 3">DAOM 197198</strain>
    </source>
</reference>
<sequence>MREHFKFLYSQYQSQIFILIHYMPIVIPLEISCVQRPDRHKKYKRTAGILISLPLPISSSSIINSSYLK</sequence>
<accession>A0A2P4QR96</accession>
<keyword evidence="3" id="KW-1185">Reference proteome</keyword>
<evidence type="ECO:0000313" key="3">
    <source>
        <dbReference type="Proteomes" id="UP000018888"/>
    </source>
</evidence>
<evidence type="ECO:0000256" key="1">
    <source>
        <dbReference type="SAM" id="Phobius"/>
    </source>
</evidence>
<gene>
    <name evidence="2" type="ORF">GLOIN_2v1519154</name>
</gene>
<evidence type="ECO:0000313" key="2">
    <source>
        <dbReference type="EMBL" id="POG80179.1"/>
    </source>
</evidence>
<protein>
    <submittedName>
        <fullName evidence="2">Uncharacterized protein</fullName>
    </submittedName>
</protein>
<name>A0A2P4QR96_RHIID</name>
<reference evidence="2 3" key="1">
    <citation type="journal article" date="2013" name="Proc. Natl. Acad. Sci. U.S.A.">
        <title>Genome of an arbuscular mycorrhizal fungus provides insight into the oldest plant symbiosis.</title>
        <authorList>
            <person name="Tisserant E."/>
            <person name="Malbreil M."/>
            <person name="Kuo A."/>
            <person name="Kohler A."/>
            <person name="Symeonidi A."/>
            <person name="Balestrini R."/>
            <person name="Charron P."/>
            <person name="Duensing N."/>
            <person name="Frei Dit Frey N."/>
            <person name="Gianinazzi-Pearson V."/>
            <person name="Gilbert L.B."/>
            <person name="Handa Y."/>
            <person name="Herr J.R."/>
            <person name="Hijri M."/>
            <person name="Koul R."/>
            <person name="Kawaguchi M."/>
            <person name="Krajinski F."/>
            <person name="Lammers P.J."/>
            <person name="Masclaux F.G."/>
            <person name="Murat C."/>
            <person name="Morin E."/>
            <person name="Ndikumana S."/>
            <person name="Pagni M."/>
            <person name="Petitpierre D."/>
            <person name="Requena N."/>
            <person name="Rosikiewicz P."/>
            <person name="Riley R."/>
            <person name="Saito K."/>
            <person name="San Clemente H."/>
            <person name="Shapiro H."/>
            <person name="van Tuinen D."/>
            <person name="Becard G."/>
            <person name="Bonfante P."/>
            <person name="Paszkowski U."/>
            <person name="Shachar-Hill Y.Y."/>
            <person name="Tuskan G.A."/>
            <person name="Young P.W."/>
            <person name="Sanders I.R."/>
            <person name="Henrissat B."/>
            <person name="Rensing S.A."/>
            <person name="Grigoriev I.V."/>
            <person name="Corradi N."/>
            <person name="Roux C."/>
            <person name="Martin F."/>
        </authorList>
    </citation>
    <scope>NUCLEOTIDE SEQUENCE [LARGE SCALE GENOMIC DNA]</scope>
    <source>
        <strain evidence="2 3">DAOM 197198</strain>
    </source>
</reference>
<comment type="caution">
    <text evidence="2">The sequence shown here is derived from an EMBL/GenBank/DDBJ whole genome shotgun (WGS) entry which is preliminary data.</text>
</comment>
<dbReference type="AlphaFoldDB" id="A0A2P4QR96"/>